<dbReference type="InterPro" id="IPR005151">
    <property type="entry name" value="Tail-specific_protease"/>
</dbReference>
<name>A0A172TZN6_9BACT</name>
<proteinExistence type="predicted"/>
<dbReference type="InterPro" id="IPR029045">
    <property type="entry name" value="ClpP/crotonase-like_dom_sf"/>
</dbReference>
<sequence>MKKSIVALTVLVSSLTGSAQTCDCQTAFDFTVQKIEANYSGFKDKVTAANQSEYRAFTDSLRSMAATTVYQRHDSCHSLLTRWLGFMKDGHTYVNMFANIPTNVNPDSVRGLYANWPVVKHTSASFATYLSTHKKQLKPLEGVWQMEDGNYKVGIIYQKGKYSAFVLKADSLYWMPGQIKFEVTPKGNVYEGTFYLRNHVAEPAVYDLSHITDGYIQTGIRGTWYKLDENGKLLLKNFYQGYGVASFKQLSPKTNLFTIKSFNGNYRRLIDSLIIANDSLLRHTENLIIDLRGNGGGSDYAHYPLHKYLYTNPYTIYGMEVYTSKDNIDKFRALAVNPNIKPNEQEDYRKWIALMEQHPNQFYSREQTVFMSDTLEVLPFPKRVAVLIDKDCASATEQFLIEPVLNSKKATIYGQASAGIKDYSNLHWLAIPNTPFELNYPTTRSKRVDLGLGIDNKGVQPNVKLDSNTKDWVRYVQQEMEKS</sequence>
<feature type="chain" id="PRO_5008001444" description="Tail specific protease domain-containing protein" evidence="1">
    <location>
        <begin position="20"/>
        <end position="483"/>
    </location>
</feature>
<accession>A0A172TZN6</accession>
<protein>
    <recommendedName>
        <fullName evidence="2">Tail specific protease domain-containing protein</fullName>
    </recommendedName>
</protein>
<dbReference type="Proteomes" id="UP000077177">
    <property type="component" value="Chromosome"/>
</dbReference>
<evidence type="ECO:0000256" key="1">
    <source>
        <dbReference type="SAM" id="SignalP"/>
    </source>
</evidence>
<dbReference type="RefSeq" id="WP_066406684.1">
    <property type="nucleotide sequence ID" value="NZ_CP011390.1"/>
</dbReference>
<reference evidence="4" key="1">
    <citation type="submission" date="2015-01" db="EMBL/GenBank/DDBJ databases">
        <title>Flavisolibacter sp./LCS9/ whole genome sequencing.</title>
        <authorList>
            <person name="Kim M.K."/>
            <person name="Srinivasan S."/>
            <person name="Lee J.-J."/>
        </authorList>
    </citation>
    <scope>NUCLEOTIDE SEQUENCE [LARGE SCALE GENOMIC DNA]</scope>
    <source>
        <strain evidence="4">LCS9</strain>
    </source>
</reference>
<dbReference type="OrthoDB" id="2327485at2"/>
<dbReference type="Pfam" id="PF03572">
    <property type="entry name" value="Peptidase_S41"/>
    <property type="match status" value="1"/>
</dbReference>
<reference evidence="3 4" key="2">
    <citation type="journal article" date="2016" name="Int. J. Syst. Evol. Microbiol.">
        <title>Flavisolibacter tropicus sp. nov., isolated from tropical soil.</title>
        <authorList>
            <person name="Lee J.J."/>
            <person name="Kang M.S."/>
            <person name="Kim G.S."/>
            <person name="Lee C.S."/>
            <person name="Lim S."/>
            <person name="Lee J."/>
            <person name="Roh S.H."/>
            <person name="Kang H."/>
            <person name="Ha J.M."/>
            <person name="Bae S."/>
            <person name="Jung H.Y."/>
            <person name="Kim M.K."/>
        </authorList>
    </citation>
    <scope>NUCLEOTIDE SEQUENCE [LARGE SCALE GENOMIC DNA]</scope>
    <source>
        <strain evidence="3 4">LCS9</strain>
    </source>
</reference>
<dbReference type="GO" id="GO:0008236">
    <property type="term" value="F:serine-type peptidase activity"/>
    <property type="evidence" value="ECO:0007669"/>
    <property type="project" value="InterPro"/>
</dbReference>
<gene>
    <name evidence="3" type="ORF">SY85_19425</name>
</gene>
<feature type="signal peptide" evidence="1">
    <location>
        <begin position="1"/>
        <end position="19"/>
    </location>
</feature>
<organism evidence="3 4">
    <name type="scientific">Flavisolibacter tropicus</name>
    <dbReference type="NCBI Taxonomy" id="1492898"/>
    <lineage>
        <taxon>Bacteria</taxon>
        <taxon>Pseudomonadati</taxon>
        <taxon>Bacteroidota</taxon>
        <taxon>Chitinophagia</taxon>
        <taxon>Chitinophagales</taxon>
        <taxon>Chitinophagaceae</taxon>
        <taxon>Flavisolibacter</taxon>
    </lineage>
</organism>
<dbReference type="SUPFAM" id="SSF52096">
    <property type="entry name" value="ClpP/crotonase"/>
    <property type="match status" value="1"/>
</dbReference>
<dbReference type="GO" id="GO:0006508">
    <property type="term" value="P:proteolysis"/>
    <property type="evidence" value="ECO:0007669"/>
    <property type="project" value="InterPro"/>
</dbReference>
<evidence type="ECO:0000259" key="2">
    <source>
        <dbReference type="Pfam" id="PF03572"/>
    </source>
</evidence>
<dbReference type="KEGG" id="fla:SY85_19425"/>
<dbReference type="EMBL" id="CP011390">
    <property type="protein sequence ID" value="ANE52334.1"/>
    <property type="molecule type" value="Genomic_DNA"/>
</dbReference>
<keyword evidence="1" id="KW-0732">Signal</keyword>
<evidence type="ECO:0000313" key="3">
    <source>
        <dbReference type="EMBL" id="ANE52334.1"/>
    </source>
</evidence>
<dbReference type="AlphaFoldDB" id="A0A172TZN6"/>
<keyword evidence="4" id="KW-1185">Reference proteome</keyword>
<dbReference type="Gene3D" id="3.90.226.10">
    <property type="entry name" value="2-enoyl-CoA Hydratase, Chain A, domain 1"/>
    <property type="match status" value="1"/>
</dbReference>
<evidence type="ECO:0000313" key="4">
    <source>
        <dbReference type="Proteomes" id="UP000077177"/>
    </source>
</evidence>
<feature type="domain" description="Tail specific protease" evidence="2">
    <location>
        <begin position="258"/>
        <end position="464"/>
    </location>
</feature>